<accession>U2E9K4</accession>
<organism evidence="4 5">
    <name type="scientific">Haloplasma contractile SSD-17B</name>
    <dbReference type="NCBI Taxonomy" id="1033810"/>
    <lineage>
        <taxon>Bacteria</taxon>
        <taxon>Bacillati</taxon>
        <taxon>Mycoplasmatota</taxon>
        <taxon>Mollicutes</taxon>
        <taxon>Haloplasmatales</taxon>
        <taxon>Haloplasmataceae</taxon>
        <taxon>Haloplasma</taxon>
    </lineage>
</organism>
<dbReference type="AlphaFoldDB" id="U2E9K4"/>
<evidence type="ECO:0000259" key="3">
    <source>
        <dbReference type="Pfam" id="PF03358"/>
    </source>
</evidence>
<evidence type="ECO:0000256" key="1">
    <source>
        <dbReference type="ARBA" id="ARBA00022630"/>
    </source>
</evidence>
<keyword evidence="5" id="KW-1185">Reference proteome</keyword>
<dbReference type="InterPro" id="IPR005025">
    <property type="entry name" value="FMN_Rdtase-like_dom"/>
</dbReference>
<dbReference type="GO" id="GO:0016491">
    <property type="term" value="F:oxidoreductase activity"/>
    <property type="evidence" value="ECO:0007669"/>
    <property type="project" value="InterPro"/>
</dbReference>
<gene>
    <name evidence="4" type="ORF">HLPCO_002423</name>
</gene>
<dbReference type="EMBL" id="AFNU02000010">
    <property type="protein sequence ID" value="ERJ11511.1"/>
    <property type="molecule type" value="Genomic_DNA"/>
</dbReference>
<proteinExistence type="predicted"/>
<dbReference type="STRING" id="1033810.HLPCO_002423"/>
<dbReference type="InterPro" id="IPR029039">
    <property type="entry name" value="Flavoprotein-like_sf"/>
</dbReference>
<dbReference type="InterPro" id="IPR051796">
    <property type="entry name" value="ISF_SsuE-like"/>
</dbReference>
<evidence type="ECO:0000313" key="4">
    <source>
        <dbReference type="EMBL" id="ERJ11511.1"/>
    </source>
</evidence>
<comment type="caution">
    <text evidence="4">The sequence shown here is derived from an EMBL/GenBank/DDBJ whole genome shotgun (WGS) entry which is preliminary data.</text>
</comment>
<reference evidence="4 5" key="2">
    <citation type="journal article" date="2013" name="PLoS ONE">
        <title>INDIGO - INtegrated Data Warehouse of MIcrobial GenOmes with Examples from the Red Sea Extremophiles.</title>
        <authorList>
            <person name="Alam I."/>
            <person name="Antunes A."/>
            <person name="Kamau A.A."/>
            <person name="Ba Alawi W."/>
            <person name="Kalkatawi M."/>
            <person name="Stingl U."/>
            <person name="Bajic V.B."/>
        </authorList>
    </citation>
    <scope>NUCLEOTIDE SEQUENCE [LARGE SCALE GENOMIC DNA]</scope>
    <source>
        <strain evidence="4 5">SSD-17B</strain>
    </source>
</reference>
<dbReference type="OrthoDB" id="6398207at2"/>
<name>U2E9K4_9MOLU</name>
<dbReference type="eggNOG" id="COG0655">
    <property type="taxonomic scope" value="Bacteria"/>
</dbReference>
<reference evidence="4 5" key="1">
    <citation type="journal article" date="2011" name="J. Bacteriol.">
        <title>Genome sequence of Haloplasma contractile, an unusual contractile bacterium from a deep-sea anoxic brine lake.</title>
        <authorList>
            <person name="Antunes A."/>
            <person name="Alam I."/>
            <person name="El Dorry H."/>
            <person name="Siam R."/>
            <person name="Robertson A."/>
            <person name="Bajic V.B."/>
            <person name="Stingl U."/>
        </authorList>
    </citation>
    <scope>NUCLEOTIDE SEQUENCE [LARGE SCALE GENOMIC DNA]</scope>
    <source>
        <strain evidence="4 5">SSD-17B</strain>
    </source>
</reference>
<keyword evidence="1" id="KW-0285">Flavoprotein</keyword>
<evidence type="ECO:0000256" key="2">
    <source>
        <dbReference type="ARBA" id="ARBA00022643"/>
    </source>
</evidence>
<dbReference type="PANTHER" id="PTHR43278">
    <property type="entry name" value="NAD(P)H-DEPENDENT FMN-CONTAINING OXIDOREDUCTASE YWQN-RELATED"/>
    <property type="match status" value="1"/>
</dbReference>
<dbReference type="Gene3D" id="3.40.50.360">
    <property type="match status" value="1"/>
</dbReference>
<dbReference type="InParanoid" id="U2E9K4"/>
<protein>
    <submittedName>
        <fullName evidence="4">NADPH-dependent FMN reductase protein</fullName>
    </submittedName>
</protein>
<keyword evidence="2" id="KW-0288">FMN</keyword>
<dbReference type="PANTHER" id="PTHR43278:SF4">
    <property type="entry name" value="NAD(P)H-DEPENDENT FMN-CONTAINING OXIDOREDUCTASE YWQN-RELATED"/>
    <property type="match status" value="1"/>
</dbReference>
<dbReference type="SUPFAM" id="SSF52218">
    <property type="entry name" value="Flavoproteins"/>
    <property type="match status" value="1"/>
</dbReference>
<dbReference type="Proteomes" id="UP000005707">
    <property type="component" value="Unassembled WGS sequence"/>
</dbReference>
<dbReference type="Pfam" id="PF03358">
    <property type="entry name" value="FMN_red"/>
    <property type="match status" value="1"/>
</dbReference>
<evidence type="ECO:0000313" key="5">
    <source>
        <dbReference type="Proteomes" id="UP000005707"/>
    </source>
</evidence>
<dbReference type="RefSeq" id="WP_008827069.1">
    <property type="nucleotide sequence ID" value="NZ_AFNU02000010.1"/>
</dbReference>
<sequence>MSKVINVVFSPRKNGNCADAATYNKNILNKKGYQVETIYLYDYDINPCGNCDYHCFKEGNCNIDDDVYSIYQKLMGADYIMYYIPTFAGHLSSMYFMFHEREQGIFSDNDHEYNHAYMKKIHIIVIGNSIAGGDLALTEALSSFKNMYQPETLLLSSRDYNASSIKGNLINNDDVKHRLNLFVNRVIKV</sequence>
<feature type="domain" description="NADPH-dependent FMN reductase-like" evidence="3">
    <location>
        <begin position="3"/>
        <end position="145"/>
    </location>
</feature>